<reference evidence="14" key="1">
    <citation type="submission" date="2023-08" db="EMBL/GenBank/DDBJ databases">
        <authorList>
            <person name="Alioto T."/>
            <person name="Alioto T."/>
            <person name="Gomez Garrido J."/>
        </authorList>
    </citation>
    <scope>NUCLEOTIDE SEQUENCE</scope>
</reference>
<dbReference type="Gene3D" id="2.60.40.10">
    <property type="entry name" value="Immunoglobulins"/>
    <property type="match status" value="2"/>
</dbReference>
<keyword evidence="3 12" id="KW-0812">Transmembrane</keyword>
<organism evidence="14 15">
    <name type="scientific">Octopus vulgaris</name>
    <name type="common">Common octopus</name>
    <dbReference type="NCBI Taxonomy" id="6645"/>
    <lineage>
        <taxon>Eukaryota</taxon>
        <taxon>Metazoa</taxon>
        <taxon>Spiralia</taxon>
        <taxon>Lophotrochozoa</taxon>
        <taxon>Mollusca</taxon>
        <taxon>Cephalopoda</taxon>
        <taxon>Coleoidea</taxon>
        <taxon>Octopodiformes</taxon>
        <taxon>Octopoda</taxon>
        <taxon>Incirrata</taxon>
        <taxon>Octopodidae</taxon>
        <taxon>Octopus</taxon>
    </lineage>
</organism>
<feature type="transmembrane region" description="Helical" evidence="12">
    <location>
        <begin position="248"/>
        <end position="273"/>
    </location>
</feature>
<dbReference type="GO" id="GO:0071222">
    <property type="term" value="P:cellular response to lipopolysaccharide"/>
    <property type="evidence" value="ECO:0007669"/>
    <property type="project" value="TreeGrafter"/>
</dbReference>
<dbReference type="PANTHER" id="PTHR25466:SF14">
    <property type="entry name" value="BUTYROPHILIN SUBFAMILY 2 MEMBER A2-LIKE-RELATED"/>
    <property type="match status" value="1"/>
</dbReference>
<evidence type="ECO:0000256" key="7">
    <source>
        <dbReference type="ARBA" id="ARBA00023157"/>
    </source>
</evidence>
<comment type="subcellular location">
    <subcellularLocation>
        <location evidence="1">Cell membrane</location>
        <topology evidence="1">Single-pass type I membrane protein</topology>
    </subcellularLocation>
</comment>
<keyword evidence="5 12" id="KW-1133">Transmembrane helix</keyword>
<dbReference type="InterPro" id="IPR051713">
    <property type="entry name" value="T-cell_Activation_Regulation"/>
</dbReference>
<evidence type="ECO:0000256" key="11">
    <source>
        <dbReference type="SAM" id="MobiDB-lite"/>
    </source>
</evidence>
<name>A0AA36BNK6_OCTVU</name>
<dbReference type="GO" id="GO:0007166">
    <property type="term" value="P:cell surface receptor signaling pathway"/>
    <property type="evidence" value="ECO:0007669"/>
    <property type="project" value="TreeGrafter"/>
</dbReference>
<dbReference type="InterPro" id="IPR036179">
    <property type="entry name" value="Ig-like_dom_sf"/>
</dbReference>
<dbReference type="InterPro" id="IPR013783">
    <property type="entry name" value="Ig-like_fold"/>
</dbReference>
<feature type="chain" id="PRO_5041415841" evidence="13">
    <location>
        <begin position="23"/>
        <end position="342"/>
    </location>
</feature>
<evidence type="ECO:0000256" key="1">
    <source>
        <dbReference type="ARBA" id="ARBA00004251"/>
    </source>
</evidence>
<evidence type="ECO:0000256" key="12">
    <source>
        <dbReference type="SAM" id="Phobius"/>
    </source>
</evidence>
<evidence type="ECO:0000256" key="6">
    <source>
        <dbReference type="ARBA" id="ARBA00023136"/>
    </source>
</evidence>
<feature type="signal peptide" evidence="13">
    <location>
        <begin position="1"/>
        <end position="22"/>
    </location>
</feature>
<keyword evidence="10" id="KW-0393">Immunoglobulin domain</keyword>
<keyword evidence="4 13" id="KW-0732">Signal</keyword>
<keyword evidence="7" id="KW-1015">Disulfide bond</keyword>
<dbReference type="AlphaFoldDB" id="A0AA36BNK6"/>
<sequence>MANGILLVLCLLLLENYVMVKGQDFRLDSQDLKIGGSLKLTCSSQSSSIDHWIIKKGQKLLIKTDPNKEFVDPSVSHWKHTENAGSLVVDISPLACHDNGTYVCIIWKGDVKNESKPLDIYVKAPPEKVEIRSNFIILADKEYEFNVGKQIHLICDSEVGNPPGNVDWFITDDLSLKSFNHITENVSRLGLEPIATSCQTRQKISLKYYPNREMKIAIKCSVNNTVGEESFMRIFNIVKNEEKDSSKLIIIVVLCVIIPEIIIAIILGVVLYIRRKRAKKRAMEAAAAEAERKELSDNEYSNNIPMKNINKSSVGGRRNRESRNENDQEKQAMTAYQDDPEA</sequence>
<keyword evidence="9" id="KW-0325">Glycoprotein</keyword>
<feature type="compositionally biased region" description="Basic and acidic residues" evidence="11">
    <location>
        <begin position="318"/>
        <end position="330"/>
    </location>
</feature>
<keyword evidence="15" id="KW-1185">Reference proteome</keyword>
<proteinExistence type="predicted"/>
<feature type="compositionally biased region" description="Polar residues" evidence="11">
    <location>
        <begin position="298"/>
        <end position="311"/>
    </location>
</feature>
<feature type="region of interest" description="Disordered" evidence="11">
    <location>
        <begin position="292"/>
        <end position="342"/>
    </location>
</feature>
<keyword evidence="6 12" id="KW-0472">Membrane</keyword>
<evidence type="ECO:0000256" key="8">
    <source>
        <dbReference type="ARBA" id="ARBA00023170"/>
    </source>
</evidence>
<evidence type="ECO:0000256" key="13">
    <source>
        <dbReference type="SAM" id="SignalP"/>
    </source>
</evidence>
<dbReference type="GO" id="GO:0006955">
    <property type="term" value="P:immune response"/>
    <property type="evidence" value="ECO:0007669"/>
    <property type="project" value="TreeGrafter"/>
</dbReference>
<evidence type="ECO:0000313" key="14">
    <source>
        <dbReference type="EMBL" id="CAI9737658.1"/>
    </source>
</evidence>
<dbReference type="SUPFAM" id="SSF48726">
    <property type="entry name" value="Immunoglobulin"/>
    <property type="match status" value="1"/>
</dbReference>
<accession>A0AA36BNK6</accession>
<dbReference type="Proteomes" id="UP001162480">
    <property type="component" value="Chromosome 20"/>
</dbReference>
<gene>
    <name evidence="14" type="ORF">OCTVUL_1B026231</name>
</gene>
<dbReference type="PANTHER" id="PTHR25466">
    <property type="entry name" value="T-LYMPHOCYTE ACTIVATION ANTIGEN"/>
    <property type="match status" value="1"/>
</dbReference>
<evidence type="ECO:0000313" key="15">
    <source>
        <dbReference type="Proteomes" id="UP001162480"/>
    </source>
</evidence>
<keyword evidence="8" id="KW-0675">Receptor</keyword>
<keyword evidence="2" id="KW-1003">Cell membrane</keyword>
<protein>
    <submittedName>
        <fullName evidence="14">XP_014788857.1PREDICTED: uncharacterized protein LOC106882630</fullName>
    </submittedName>
</protein>
<evidence type="ECO:0000256" key="5">
    <source>
        <dbReference type="ARBA" id="ARBA00022989"/>
    </source>
</evidence>
<evidence type="ECO:0000256" key="2">
    <source>
        <dbReference type="ARBA" id="ARBA00022475"/>
    </source>
</evidence>
<evidence type="ECO:0000256" key="9">
    <source>
        <dbReference type="ARBA" id="ARBA00023180"/>
    </source>
</evidence>
<evidence type="ECO:0000256" key="4">
    <source>
        <dbReference type="ARBA" id="ARBA00022729"/>
    </source>
</evidence>
<evidence type="ECO:0000256" key="10">
    <source>
        <dbReference type="ARBA" id="ARBA00023319"/>
    </source>
</evidence>
<dbReference type="GO" id="GO:0009897">
    <property type="term" value="C:external side of plasma membrane"/>
    <property type="evidence" value="ECO:0007669"/>
    <property type="project" value="TreeGrafter"/>
</dbReference>
<dbReference type="EMBL" id="OX597833">
    <property type="protein sequence ID" value="CAI9737658.1"/>
    <property type="molecule type" value="Genomic_DNA"/>
</dbReference>
<evidence type="ECO:0000256" key="3">
    <source>
        <dbReference type="ARBA" id="ARBA00022692"/>
    </source>
</evidence>